<reference evidence="4 5" key="1">
    <citation type="journal article" date="2012" name="J. Bacteriol.">
        <title>Complete Genome Sequence of Providencia stuartii Clinical Isolate MRSN 2154.</title>
        <authorList>
            <person name="Clifford R.J."/>
            <person name="Hang J."/>
            <person name="Riley M.C."/>
            <person name="Onmus-Leone F."/>
            <person name="Kuschner R.A."/>
            <person name="Lesho E.P."/>
            <person name="Waterman P.E."/>
        </authorList>
    </citation>
    <scope>NUCLEOTIDE SEQUENCE [LARGE SCALE GENOMIC DNA]</scope>
    <source>
        <strain evidence="4 5">MRSN 2154</strain>
    </source>
</reference>
<feature type="domain" description="HTH tetR-type" evidence="3">
    <location>
        <begin position="13"/>
        <end position="73"/>
    </location>
</feature>
<evidence type="ECO:0000313" key="4">
    <source>
        <dbReference type="EMBL" id="AFH95762.1"/>
    </source>
</evidence>
<sequence>MSSPFFAKTPKGQRRNKALISAASEIFIQYGFEGTTLDMIIERAGGSRSTLYKNFGDKEGLFAAVVASMIDDIFADDENHNPPSLHSIESVLSFYGARFLLNVIKPQSIGLYRLILGEYNRFPEISHAFFEQGPVRSYRLLTEKLLELPEVKVNEQTLLSISSRFLEMLKADVFIKTFCVTDFKPSDEFITQQIALSVDIIASYIRKISQ</sequence>
<dbReference type="PROSITE" id="PS50977">
    <property type="entry name" value="HTH_TETR_2"/>
    <property type="match status" value="1"/>
</dbReference>
<dbReference type="Gene3D" id="1.10.10.60">
    <property type="entry name" value="Homeodomain-like"/>
    <property type="match status" value="1"/>
</dbReference>
<dbReference type="Pfam" id="PF00440">
    <property type="entry name" value="TetR_N"/>
    <property type="match status" value="1"/>
</dbReference>
<dbReference type="GeneID" id="93519513"/>
<dbReference type="AlphaFoldDB" id="A0A140NUY1"/>
<dbReference type="PRINTS" id="PR00455">
    <property type="entry name" value="HTHTETR"/>
</dbReference>
<dbReference type="PANTHER" id="PTHR30055">
    <property type="entry name" value="HTH-TYPE TRANSCRIPTIONAL REGULATOR RUTR"/>
    <property type="match status" value="1"/>
</dbReference>
<name>A0A140NUY1_PROSM</name>
<dbReference type="Pfam" id="PF14246">
    <property type="entry name" value="TetR_C_7"/>
    <property type="match status" value="1"/>
</dbReference>
<dbReference type="PATRIC" id="fig|1157951.4.peg.3993"/>
<gene>
    <name evidence="4" type="ordered locus">S70_19845</name>
</gene>
<dbReference type="Gene3D" id="1.10.357.10">
    <property type="entry name" value="Tetracycline Repressor, domain 2"/>
    <property type="match status" value="1"/>
</dbReference>
<accession>A0A140NUY1</accession>
<dbReference type="GO" id="GO:0000976">
    <property type="term" value="F:transcription cis-regulatory region binding"/>
    <property type="evidence" value="ECO:0007669"/>
    <property type="project" value="TreeGrafter"/>
</dbReference>
<dbReference type="EMBL" id="CP003488">
    <property type="protein sequence ID" value="AFH95762.1"/>
    <property type="molecule type" value="Genomic_DNA"/>
</dbReference>
<protein>
    <submittedName>
        <fullName evidence="4">Transcriptional regulator</fullName>
    </submittedName>
</protein>
<dbReference type="InterPro" id="IPR001647">
    <property type="entry name" value="HTH_TetR"/>
</dbReference>
<feature type="DNA-binding region" description="H-T-H motif" evidence="2">
    <location>
        <begin position="36"/>
        <end position="55"/>
    </location>
</feature>
<dbReference type="RefSeq" id="WP_014658253.1">
    <property type="nucleotide sequence ID" value="NC_017731.1"/>
</dbReference>
<dbReference type="Proteomes" id="UP000005012">
    <property type="component" value="Chromosome"/>
</dbReference>
<dbReference type="HOGENOM" id="CLU_069356_27_1_6"/>
<reference evidence="5" key="2">
    <citation type="submission" date="2012-04" db="EMBL/GenBank/DDBJ databases">
        <title>Complete genome sequence of Providencia stuartii clinical isolate MRSN 2154.</title>
        <authorList>
            <person name="Clifford R.J."/>
            <person name="Hang J."/>
            <person name="Riley M.C."/>
            <person name="Onmus-Leone F."/>
            <person name="Kuschner R.A."/>
            <person name="Lesho E.P."/>
            <person name="Waterman P.E."/>
        </authorList>
    </citation>
    <scope>NUCLEOTIDE SEQUENCE [LARGE SCALE GENOMIC DNA]</scope>
    <source>
        <strain evidence="5">MRSN 2154</strain>
    </source>
</reference>
<dbReference type="OrthoDB" id="5293556at2"/>
<evidence type="ECO:0000259" key="3">
    <source>
        <dbReference type="PROSITE" id="PS50977"/>
    </source>
</evidence>
<proteinExistence type="predicted"/>
<dbReference type="InterPro" id="IPR039536">
    <property type="entry name" value="TetR_C_Proteobacteria"/>
</dbReference>
<evidence type="ECO:0000256" key="1">
    <source>
        <dbReference type="ARBA" id="ARBA00023125"/>
    </source>
</evidence>
<dbReference type="PANTHER" id="PTHR30055:SF119">
    <property type="entry name" value="NALC"/>
    <property type="match status" value="1"/>
</dbReference>
<dbReference type="KEGG" id="psi:S70_19845"/>
<evidence type="ECO:0000313" key="5">
    <source>
        <dbReference type="Proteomes" id="UP000005012"/>
    </source>
</evidence>
<dbReference type="GO" id="GO:0003700">
    <property type="term" value="F:DNA-binding transcription factor activity"/>
    <property type="evidence" value="ECO:0007669"/>
    <property type="project" value="TreeGrafter"/>
</dbReference>
<dbReference type="SUPFAM" id="SSF46689">
    <property type="entry name" value="Homeodomain-like"/>
    <property type="match status" value="1"/>
</dbReference>
<dbReference type="InterPro" id="IPR050109">
    <property type="entry name" value="HTH-type_TetR-like_transc_reg"/>
</dbReference>
<dbReference type="InterPro" id="IPR009057">
    <property type="entry name" value="Homeodomain-like_sf"/>
</dbReference>
<keyword evidence="1 2" id="KW-0238">DNA-binding</keyword>
<organism evidence="4 5">
    <name type="scientific">Providencia stuartii (strain MRSN 2154)</name>
    <dbReference type="NCBI Taxonomy" id="1157951"/>
    <lineage>
        <taxon>Bacteria</taxon>
        <taxon>Pseudomonadati</taxon>
        <taxon>Pseudomonadota</taxon>
        <taxon>Gammaproteobacteria</taxon>
        <taxon>Enterobacterales</taxon>
        <taxon>Morganellaceae</taxon>
        <taxon>Providencia</taxon>
    </lineage>
</organism>
<evidence type="ECO:0000256" key="2">
    <source>
        <dbReference type="PROSITE-ProRule" id="PRU00335"/>
    </source>
</evidence>